<accession>A0A3N1D720</accession>
<keyword evidence="2" id="KW-0812">Transmembrane</keyword>
<protein>
    <submittedName>
        <fullName evidence="3">Uncharacterized protein</fullName>
    </submittedName>
</protein>
<reference evidence="3 4" key="1">
    <citation type="submission" date="2018-11" db="EMBL/GenBank/DDBJ databases">
        <title>Sequencing the genomes of 1000 actinobacteria strains.</title>
        <authorList>
            <person name="Klenk H.-P."/>
        </authorList>
    </citation>
    <scope>NUCLEOTIDE SEQUENCE [LARGE SCALE GENOMIC DNA]</scope>
    <source>
        <strain evidence="3 4">DSM 44254</strain>
    </source>
</reference>
<evidence type="ECO:0000313" key="3">
    <source>
        <dbReference type="EMBL" id="ROO89327.1"/>
    </source>
</evidence>
<dbReference type="AlphaFoldDB" id="A0A3N1D720"/>
<feature type="region of interest" description="Disordered" evidence="1">
    <location>
        <begin position="338"/>
        <end position="363"/>
    </location>
</feature>
<gene>
    <name evidence="3" type="ORF">EDD29_7017</name>
</gene>
<organism evidence="3 4">
    <name type="scientific">Actinocorallia herbida</name>
    <dbReference type="NCBI Taxonomy" id="58109"/>
    <lineage>
        <taxon>Bacteria</taxon>
        <taxon>Bacillati</taxon>
        <taxon>Actinomycetota</taxon>
        <taxon>Actinomycetes</taxon>
        <taxon>Streptosporangiales</taxon>
        <taxon>Thermomonosporaceae</taxon>
        <taxon>Actinocorallia</taxon>
    </lineage>
</organism>
<feature type="transmembrane region" description="Helical" evidence="2">
    <location>
        <begin position="27"/>
        <end position="48"/>
    </location>
</feature>
<proteinExistence type="predicted"/>
<name>A0A3N1D720_9ACTN</name>
<keyword evidence="2" id="KW-0472">Membrane</keyword>
<evidence type="ECO:0000313" key="4">
    <source>
        <dbReference type="Proteomes" id="UP000272400"/>
    </source>
</evidence>
<keyword evidence="4" id="KW-1185">Reference proteome</keyword>
<feature type="compositionally biased region" description="Basic and acidic residues" evidence="1">
    <location>
        <begin position="338"/>
        <end position="348"/>
    </location>
</feature>
<evidence type="ECO:0000256" key="2">
    <source>
        <dbReference type="SAM" id="Phobius"/>
    </source>
</evidence>
<dbReference type="RefSeq" id="WP_148086190.1">
    <property type="nucleotide sequence ID" value="NZ_RJKE01000001.1"/>
</dbReference>
<evidence type="ECO:0000256" key="1">
    <source>
        <dbReference type="SAM" id="MobiDB-lite"/>
    </source>
</evidence>
<dbReference type="Proteomes" id="UP000272400">
    <property type="component" value="Unassembled WGS sequence"/>
</dbReference>
<comment type="caution">
    <text evidence="3">The sequence shown here is derived from an EMBL/GenBank/DDBJ whole genome shotgun (WGS) entry which is preliminary data.</text>
</comment>
<keyword evidence="2" id="KW-1133">Transmembrane helix</keyword>
<dbReference type="OrthoDB" id="3505460at2"/>
<sequence>MDGVQVPPNGSAGTPEGPSDGGVVRRVLVALLLGAFSYGVAAAVELAGGGKVTVGSLILAVVIGSVGFLVQLLAEFDRRLGNAEKSLAEASRVIDAGFTHLTEVIDDRFAQSNRASRLLGAVRASAVDDAVVTRLLDHTATLGVPAPPLVTAMAEEQINQASRFIQQLVQGEAVYVDGEDQDWILELTRRCAVSLDATSTSNVDGVGATFDGGFWTSGLGQRYLKAQEDAVDQRGVRIRRLFIMRDYAEFTSPEFLPIVQLQRNAGIHVRALQHDEVPRPLRSSLIDFILFDDAIRYEVIPDPSAPGEFLKTHLHSDPGAVLERRHRFERLWDLAGQQERERREREGGPDDVLAQEAPPSVEP</sequence>
<dbReference type="EMBL" id="RJKE01000001">
    <property type="protein sequence ID" value="ROO89327.1"/>
    <property type="molecule type" value="Genomic_DNA"/>
</dbReference>
<feature type="transmembrane region" description="Helical" evidence="2">
    <location>
        <begin position="54"/>
        <end position="74"/>
    </location>
</feature>